<gene>
    <name evidence="2" type="ORF">CVP05_00560</name>
</gene>
<dbReference type="PANTHER" id="PTHR33428:SF14">
    <property type="entry name" value="CARBOXYLESTERASE TYPE B DOMAIN-CONTAINING PROTEIN"/>
    <property type="match status" value="1"/>
</dbReference>
<evidence type="ECO:0000313" key="2">
    <source>
        <dbReference type="EMBL" id="PJG86338.1"/>
    </source>
</evidence>
<dbReference type="Pfam" id="PF12740">
    <property type="entry name" value="PETase"/>
    <property type="match status" value="1"/>
</dbReference>
<dbReference type="InterPro" id="IPR041127">
    <property type="entry name" value="PET_hydrolase/cutinase-like"/>
</dbReference>
<proteinExistence type="predicted"/>
<accession>A0A2M8S5F4</accession>
<dbReference type="Gene3D" id="3.40.50.1820">
    <property type="entry name" value="alpha/beta hydrolase"/>
    <property type="match status" value="1"/>
</dbReference>
<evidence type="ECO:0000259" key="1">
    <source>
        <dbReference type="Pfam" id="PF12740"/>
    </source>
</evidence>
<dbReference type="Proteomes" id="UP000229329">
    <property type="component" value="Unassembled WGS sequence"/>
</dbReference>
<sequence>MFNLNFNQPKQEIFMKKSLIILAISTAIGVTACAGIGKAIEQALAITEQKIAQVQTTAPLEKKYSQMGQYAVAVQKFDAQDKELKTYTVYYPAGGGNYPLVVMVNGTGMATSKYEAVLKHLASWGFVVIGSEEENSWSGQGAGKSLNFALTQNRTQGSVLFDKINAEKIGVAGHSQGGVGAINLAAQTPAVKSVYTASTTKHGLAELLKWPYDVSKVRVPYFMNAGAHESDAGDGKDYSKGIAPIMSLNENFAKTSGAAVVAQRVAADHGSMLWQPNGYMTAWFLYTLNGDNQARQVFAGQNAEILNNGNWQNVKAKGLN</sequence>
<keyword evidence="3" id="KW-1185">Reference proteome</keyword>
<dbReference type="AlphaFoldDB" id="A0A2M8S5F4"/>
<dbReference type="EMBL" id="PHHA01000002">
    <property type="protein sequence ID" value="PJG86338.1"/>
    <property type="molecule type" value="Genomic_DNA"/>
</dbReference>
<dbReference type="SUPFAM" id="SSF53474">
    <property type="entry name" value="alpha/beta-Hydrolases"/>
    <property type="match status" value="1"/>
</dbReference>
<feature type="domain" description="PET hydrolase/cutinase-like" evidence="1">
    <location>
        <begin position="67"/>
        <end position="197"/>
    </location>
</feature>
<dbReference type="PANTHER" id="PTHR33428">
    <property type="entry name" value="CHLOROPHYLLASE-2, CHLOROPLASTIC"/>
    <property type="match status" value="1"/>
</dbReference>
<protein>
    <submittedName>
        <fullName evidence="2">Alpha/beta hydrolase</fullName>
    </submittedName>
</protein>
<dbReference type="InterPro" id="IPR029058">
    <property type="entry name" value="AB_hydrolase_fold"/>
</dbReference>
<reference evidence="2 3" key="1">
    <citation type="submission" date="2017-11" db="EMBL/GenBank/DDBJ databases">
        <title>Reclassification of Bisgaard taxon 7 as Conservatibacter flavescens gen. nov., sp. nov.</title>
        <authorList>
            <person name="Christensen H."/>
        </authorList>
    </citation>
    <scope>NUCLEOTIDE SEQUENCE [LARGE SCALE GENOMIC DNA]</scope>
    <source>
        <strain evidence="2 3">7_4</strain>
    </source>
</reference>
<name>A0A2M8S5F4_9PAST</name>
<dbReference type="OrthoDB" id="9812672at2"/>
<evidence type="ECO:0000313" key="3">
    <source>
        <dbReference type="Proteomes" id="UP000229329"/>
    </source>
</evidence>
<keyword evidence="2" id="KW-0378">Hydrolase</keyword>
<dbReference type="GO" id="GO:0016787">
    <property type="term" value="F:hydrolase activity"/>
    <property type="evidence" value="ECO:0007669"/>
    <property type="project" value="UniProtKB-KW"/>
</dbReference>
<comment type="caution">
    <text evidence="2">The sequence shown here is derived from an EMBL/GenBank/DDBJ whole genome shotgun (WGS) entry which is preliminary data.</text>
</comment>
<organism evidence="2 3">
    <name type="scientific">Conservatibacter flavescens</name>
    <dbReference type="NCBI Taxonomy" id="28161"/>
    <lineage>
        <taxon>Bacteria</taxon>
        <taxon>Pseudomonadati</taxon>
        <taxon>Pseudomonadota</taxon>
        <taxon>Gammaproteobacteria</taxon>
        <taxon>Pasteurellales</taxon>
        <taxon>Pasteurellaceae</taxon>
        <taxon>Conservatibacter</taxon>
    </lineage>
</organism>